<organism evidence="1 2">
    <name type="scientific">Vreelandella aquamarina</name>
    <dbReference type="NCBI Taxonomy" id="77097"/>
    <lineage>
        <taxon>Bacteria</taxon>
        <taxon>Pseudomonadati</taxon>
        <taxon>Pseudomonadota</taxon>
        <taxon>Gammaproteobacteria</taxon>
        <taxon>Oceanospirillales</taxon>
        <taxon>Halomonadaceae</taxon>
        <taxon>Vreelandella</taxon>
    </lineage>
</organism>
<name>A0ACC5VXF1_9GAMM</name>
<proteinExistence type="predicted"/>
<comment type="caution">
    <text evidence="1">The sequence shown here is derived from an EMBL/GenBank/DDBJ whole genome shotgun (WGS) entry which is preliminary data.</text>
</comment>
<sequence length="393" mass="41154">MTDTTNSAGRDTFSRHGAETQRKGKLRHWLTLALLVYCLICAVSIVGDGFQLATGDYAEQLFAFAVNPFVGLMIGITATALIQSSSTVTSVIVGMVAGGLPVGLAVPMIMGANVGTTVTNTLVSLGHVKNKDEFRRAFAAATVHDFFNLLAVVILLPLEILFSPLERLAERIAVIFYGDSDLSMDNVNLIGQATQPITETIARALSSLPEAAGGIAMIIIGVALIFLAIRYIGMLLKTLMVGRARQIMLNAIGRGPVTGVISGALVTMLVQSSSTTTSLMVPMAGSGAFTLRQIYPFTIGSNLGTTMTALLAATAVTGSTALLALEIALVHLLFNLFAVLIIGGLPFLRLLPVKGAQWLGRTGAERKTLAAGWVLGVFIALPVSLIAVTVVAG</sequence>
<dbReference type="EMBL" id="JABYQT010000013">
    <property type="protein sequence ID" value="MBZ5488943.1"/>
    <property type="molecule type" value="Genomic_DNA"/>
</dbReference>
<reference evidence="1" key="1">
    <citation type="submission" date="2020-06" db="EMBL/GenBank/DDBJ databases">
        <title>Whole Genome Sequence of Halomonas aquamarina MB598.</title>
        <authorList>
            <person name="Pervaiz M."/>
            <person name="Fariq A."/>
            <person name="Yasmin A."/>
            <person name="Welch M."/>
        </authorList>
    </citation>
    <scope>NUCLEOTIDE SEQUENCE</scope>
    <source>
        <strain evidence="1">MB598</strain>
    </source>
</reference>
<dbReference type="Proteomes" id="UP001319846">
    <property type="component" value="Unassembled WGS sequence"/>
</dbReference>
<gene>
    <name evidence="1" type="ORF">HW452_15570</name>
</gene>
<keyword evidence="2" id="KW-1185">Reference proteome</keyword>
<evidence type="ECO:0000313" key="2">
    <source>
        <dbReference type="Proteomes" id="UP001319846"/>
    </source>
</evidence>
<evidence type="ECO:0000313" key="1">
    <source>
        <dbReference type="EMBL" id="MBZ5488943.1"/>
    </source>
</evidence>
<protein>
    <submittedName>
        <fullName evidence="1">Na/Pi cotransporter family protein</fullName>
    </submittedName>
</protein>
<accession>A0ACC5VXF1</accession>